<dbReference type="RefSeq" id="WP_106357974.1">
    <property type="nucleotide sequence ID" value="NZ_PVTP01000006.1"/>
</dbReference>
<dbReference type="PANTHER" id="PTHR18919:SF107">
    <property type="entry name" value="ACETYL-COA ACETYLTRANSFERASE, CYTOSOLIC"/>
    <property type="match status" value="1"/>
</dbReference>
<dbReference type="GO" id="GO:0042619">
    <property type="term" value="P:poly-hydroxybutyrate biosynthetic process"/>
    <property type="evidence" value="ECO:0007669"/>
    <property type="project" value="UniProtKB-KW"/>
</dbReference>
<feature type="domain" description="Thiolase C-terminal" evidence="9">
    <location>
        <begin position="269"/>
        <end position="390"/>
    </location>
</feature>
<keyword evidence="2 7" id="KW-0808">Transferase</keyword>
<dbReference type="OrthoDB" id="9764638at2"/>
<dbReference type="InterPro" id="IPR020616">
    <property type="entry name" value="Thiolase_N"/>
</dbReference>
<dbReference type="InterPro" id="IPR020615">
    <property type="entry name" value="Thiolase_acyl_enz_int_AS"/>
</dbReference>
<dbReference type="GO" id="GO:0003988">
    <property type="term" value="F:acetyl-CoA C-acyltransferase activity"/>
    <property type="evidence" value="ECO:0007669"/>
    <property type="project" value="UniProtKB-ARBA"/>
</dbReference>
<evidence type="ECO:0000256" key="6">
    <source>
        <dbReference type="PIRSR" id="PIRSR000429-1"/>
    </source>
</evidence>
<evidence type="ECO:0000259" key="8">
    <source>
        <dbReference type="Pfam" id="PF00108"/>
    </source>
</evidence>
<feature type="active site" description="Proton acceptor" evidence="6">
    <location>
        <position position="377"/>
    </location>
</feature>
<dbReference type="InterPro" id="IPR020610">
    <property type="entry name" value="Thiolase_AS"/>
</dbReference>
<comment type="caution">
    <text evidence="10">The sequence shown here is derived from an EMBL/GenBank/DDBJ whole genome shotgun (WGS) entry which is preliminary data.</text>
</comment>
<dbReference type="InterPro" id="IPR002155">
    <property type="entry name" value="Thiolase"/>
</dbReference>
<evidence type="ECO:0000256" key="5">
    <source>
        <dbReference type="ARBA" id="ARBA00037924"/>
    </source>
</evidence>
<evidence type="ECO:0000313" key="11">
    <source>
        <dbReference type="Proteomes" id="UP000238007"/>
    </source>
</evidence>
<evidence type="ECO:0000256" key="7">
    <source>
        <dbReference type="RuleBase" id="RU003557"/>
    </source>
</evidence>
<keyword evidence="11" id="KW-1185">Reference proteome</keyword>
<evidence type="ECO:0000256" key="1">
    <source>
        <dbReference type="ARBA" id="ARBA00010982"/>
    </source>
</evidence>
<dbReference type="PANTHER" id="PTHR18919">
    <property type="entry name" value="ACETYL-COA C-ACYLTRANSFERASE"/>
    <property type="match status" value="1"/>
</dbReference>
<evidence type="ECO:0000259" key="9">
    <source>
        <dbReference type="Pfam" id="PF02803"/>
    </source>
</evidence>
<feature type="active site" description="Acyl-thioester intermediate" evidence="6">
    <location>
        <position position="89"/>
    </location>
</feature>
<dbReference type="FunFam" id="3.40.47.10:FF:000010">
    <property type="entry name" value="Acetyl-CoA acetyltransferase (Thiolase)"/>
    <property type="match status" value="1"/>
</dbReference>
<keyword evidence="4 7" id="KW-0012">Acyltransferase</keyword>
<dbReference type="InterPro" id="IPR020613">
    <property type="entry name" value="Thiolase_CS"/>
</dbReference>
<gene>
    <name evidence="10" type="ORF">CLV80_106212</name>
</gene>
<accession>A0A2T0VYR8</accession>
<evidence type="ECO:0000256" key="2">
    <source>
        <dbReference type="ARBA" id="ARBA00022679"/>
    </source>
</evidence>
<dbReference type="GO" id="GO:0044281">
    <property type="term" value="P:small molecule metabolic process"/>
    <property type="evidence" value="ECO:0007669"/>
    <property type="project" value="UniProtKB-ARBA"/>
</dbReference>
<dbReference type="Pfam" id="PF02803">
    <property type="entry name" value="Thiolase_C"/>
    <property type="match status" value="1"/>
</dbReference>
<dbReference type="Gene3D" id="3.40.47.10">
    <property type="match status" value="2"/>
</dbReference>
<dbReference type="InterPro" id="IPR016039">
    <property type="entry name" value="Thiolase-like"/>
</dbReference>
<proteinExistence type="inferred from homology"/>
<evidence type="ECO:0000256" key="3">
    <source>
        <dbReference type="ARBA" id="ARBA00022752"/>
    </source>
</evidence>
<evidence type="ECO:0000313" key="10">
    <source>
        <dbReference type="EMBL" id="PRY77366.1"/>
    </source>
</evidence>
<feature type="domain" description="Thiolase N-terminal" evidence="8">
    <location>
        <begin position="4"/>
        <end position="260"/>
    </location>
</feature>
<dbReference type="Proteomes" id="UP000238007">
    <property type="component" value="Unassembled WGS sequence"/>
</dbReference>
<dbReference type="SUPFAM" id="SSF53901">
    <property type="entry name" value="Thiolase-like"/>
    <property type="match status" value="2"/>
</dbReference>
<comment type="pathway">
    <text evidence="5">Metabolic intermediate biosynthesis; (R)-mevalonate biosynthesis; (R)-mevalonate from acetyl-CoA: step 1/3.</text>
</comment>
<protein>
    <submittedName>
        <fullName evidence="10">Acetyl-CoA C-acetyltransferase</fullName>
    </submittedName>
</protein>
<name>A0A2T0VYR8_9RHOB</name>
<dbReference type="EMBL" id="PVTP01000006">
    <property type="protein sequence ID" value="PRY77366.1"/>
    <property type="molecule type" value="Genomic_DNA"/>
</dbReference>
<organism evidence="10 11">
    <name type="scientific">Yoonia maritima</name>
    <dbReference type="NCBI Taxonomy" id="1435347"/>
    <lineage>
        <taxon>Bacteria</taxon>
        <taxon>Pseudomonadati</taxon>
        <taxon>Pseudomonadota</taxon>
        <taxon>Alphaproteobacteria</taxon>
        <taxon>Rhodobacterales</taxon>
        <taxon>Paracoccaceae</taxon>
        <taxon>Yoonia</taxon>
    </lineage>
</organism>
<keyword evidence="3" id="KW-0583">PHB biosynthesis</keyword>
<sequence length="391" mass="40253">MTEIVILGGARTAIGTFGGSLAGTPPIDLGTVVAKSAMERAGVTGDQIGHVAFGHVINTEPRDMYLSRVAAMNAGVPETTPAMNVNRLCGSGIQAIVSVVQSLMLGDAQFGLAGGAENMSRSPYILSDARWGAKMGDIKSQDMMLGALNCPFGTGHMGVTAENVAAEHGITREDQDAFAMLSQERAAAAIEGGYFDSQIAPVHVRVKRDTVDFVRDEHPKASTMEKLGGLRPVFQKDGTVTAGNASGLNDGAAAVVLATADAAAKAGLTPKFRVLGYGHAGVRPDVMGIGPVPAVRNLLEKTGLSASDFDVIESNEAFASQALAVSKELGFDPARVNPNGGAIALGHPVGATGAIITVKTMYELERTGGKRGLITMCIGGGQGIALAIERI</sequence>
<dbReference type="PROSITE" id="PS00099">
    <property type="entry name" value="THIOLASE_3"/>
    <property type="match status" value="1"/>
</dbReference>
<dbReference type="AlphaFoldDB" id="A0A2T0VYR8"/>
<dbReference type="NCBIfam" id="NF006552">
    <property type="entry name" value="PRK09051.1"/>
    <property type="match status" value="1"/>
</dbReference>
<evidence type="ECO:0000256" key="4">
    <source>
        <dbReference type="ARBA" id="ARBA00023315"/>
    </source>
</evidence>
<dbReference type="PIRSF" id="PIRSF000429">
    <property type="entry name" value="Ac-CoA_Ac_transf"/>
    <property type="match status" value="1"/>
</dbReference>
<dbReference type="NCBIfam" id="TIGR01930">
    <property type="entry name" value="AcCoA-C-Actrans"/>
    <property type="match status" value="1"/>
</dbReference>
<comment type="similarity">
    <text evidence="1 7">Belongs to the thiolase-like superfamily. Thiolase family.</text>
</comment>
<dbReference type="InterPro" id="IPR020617">
    <property type="entry name" value="Thiolase_C"/>
</dbReference>
<dbReference type="Pfam" id="PF00108">
    <property type="entry name" value="Thiolase_N"/>
    <property type="match status" value="1"/>
</dbReference>
<reference evidence="10 11" key="1">
    <citation type="submission" date="2018-03" db="EMBL/GenBank/DDBJ databases">
        <title>Genomic Encyclopedia of Archaeal and Bacterial Type Strains, Phase II (KMG-II): from individual species to whole genera.</title>
        <authorList>
            <person name="Goeker M."/>
        </authorList>
    </citation>
    <scope>NUCLEOTIDE SEQUENCE [LARGE SCALE GENOMIC DNA]</scope>
    <source>
        <strain evidence="10 11">DSM 101533</strain>
    </source>
</reference>
<dbReference type="CDD" id="cd00751">
    <property type="entry name" value="thiolase"/>
    <property type="match status" value="1"/>
</dbReference>
<dbReference type="PROSITE" id="PS00737">
    <property type="entry name" value="THIOLASE_2"/>
    <property type="match status" value="1"/>
</dbReference>
<dbReference type="PROSITE" id="PS00098">
    <property type="entry name" value="THIOLASE_1"/>
    <property type="match status" value="1"/>
</dbReference>
<feature type="active site" description="Proton acceptor" evidence="6">
    <location>
        <position position="347"/>
    </location>
</feature>